<sequence length="207" mass="23508">MVEDAQKLVCPLSSKRAFRVLCGCDGLVLVIVSDILSDSRPMHLLWNPSTRESVVLPTPEFQIVDFTRYRMGYDSTSGDYKILKICNEKYDCNVHDEIIALKGSSRRKIDKHPLGVCNAMTRTSALAFVHEAFHWIGSSRNYSLLSFSISNEVYGEVPLPEQILSFAGNIFLGVSVLDGMLCVHSVTFRERFEICKLWVLKDYGFEW</sequence>
<evidence type="ECO:0000313" key="3">
    <source>
        <dbReference type="Proteomes" id="UP000823775"/>
    </source>
</evidence>
<accession>A0ABS8S3J3</accession>
<dbReference type="InterPro" id="IPR006527">
    <property type="entry name" value="F-box-assoc_dom_typ1"/>
</dbReference>
<protein>
    <recommendedName>
        <fullName evidence="1">F-box associated beta-propeller type 1 domain-containing protein</fullName>
    </recommendedName>
</protein>
<proteinExistence type="predicted"/>
<dbReference type="PANTHER" id="PTHR31790">
    <property type="entry name" value="OS02G0783600 PROTEIN"/>
    <property type="match status" value="1"/>
</dbReference>
<dbReference type="NCBIfam" id="TIGR01640">
    <property type="entry name" value="F_box_assoc_1"/>
    <property type="match status" value="1"/>
</dbReference>
<dbReference type="InterPro" id="IPR017451">
    <property type="entry name" value="F-box-assoc_interact_dom"/>
</dbReference>
<reference evidence="2 3" key="1">
    <citation type="journal article" date="2021" name="BMC Genomics">
        <title>Datura genome reveals duplications of psychoactive alkaloid biosynthetic genes and high mutation rate following tissue culture.</title>
        <authorList>
            <person name="Rajewski A."/>
            <person name="Carter-House D."/>
            <person name="Stajich J."/>
            <person name="Litt A."/>
        </authorList>
    </citation>
    <scope>NUCLEOTIDE SEQUENCE [LARGE SCALE GENOMIC DNA]</scope>
    <source>
        <strain evidence="2">AR-01</strain>
    </source>
</reference>
<keyword evidence="3" id="KW-1185">Reference proteome</keyword>
<name>A0ABS8S3J3_DATST</name>
<dbReference type="InterPro" id="IPR052361">
    <property type="entry name" value="F-box_domain"/>
</dbReference>
<dbReference type="EMBL" id="JACEIK010000263">
    <property type="protein sequence ID" value="MCD7453691.1"/>
    <property type="molecule type" value="Genomic_DNA"/>
</dbReference>
<feature type="domain" description="F-box associated beta-propeller type 1" evidence="1">
    <location>
        <begin position="17"/>
        <end position="201"/>
    </location>
</feature>
<evidence type="ECO:0000259" key="1">
    <source>
        <dbReference type="Pfam" id="PF07734"/>
    </source>
</evidence>
<dbReference type="Pfam" id="PF07734">
    <property type="entry name" value="FBA_1"/>
    <property type="match status" value="1"/>
</dbReference>
<comment type="caution">
    <text evidence="2">The sequence shown here is derived from an EMBL/GenBank/DDBJ whole genome shotgun (WGS) entry which is preliminary data.</text>
</comment>
<gene>
    <name evidence="2" type="ORF">HAX54_021882</name>
</gene>
<dbReference type="PANTHER" id="PTHR31790:SF397">
    <property type="entry name" value="UBIQUITIN-PROTEIN LIGASE"/>
    <property type="match status" value="1"/>
</dbReference>
<organism evidence="2 3">
    <name type="scientific">Datura stramonium</name>
    <name type="common">Jimsonweed</name>
    <name type="synonym">Common thornapple</name>
    <dbReference type="NCBI Taxonomy" id="4076"/>
    <lineage>
        <taxon>Eukaryota</taxon>
        <taxon>Viridiplantae</taxon>
        <taxon>Streptophyta</taxon>
        <taxon>Embryophyta</taxon>
        <taxon>Tracheophyta</taxon>
        <taxon>Spermatophyta</taxon>
        <taxon>Magnoliopsida</taxon>
        <taxon>eudicotyledons</taxon>
        <taxon>Gunneridae</taxon>
        <taxon>Pentapetalae</taxon>
        <taxon>asterids</taxon>
        <taxon>lamiids</taxon>
        <taxon>Solanales</taxon>
        <taxon>Solanaceae</taxon>
        <taxon>Solanoideae</taxon>
        <taxon>Datureae</taxon>
        <taxon>Datura</taxon>
    </lineage>
</organism>
<dbReference type="Proteomes" id="UP000823775">
    <property type="component" value="Unassembled WGS sequence"/>
</dbReference>
<evidence type="ECO:0000313" key="2">
    <source>
        <dbReference type="EMBL" id="MCD7453691.1"/>
    </source>
</evidence>